<dbReference type="PANTHER" id="PTHR44846">
    <property type="entry name" value="MANNOSYL-D-GLYCERATE TRANSPORT/METABOLISM SYSTEM REPRESSOR MNGR-RELATED"/>
    <property type="match status" value="1"/>
</dbReference>
<evidence type="ECO:0000256" key="2">
    <source>
        <dbReference type="ARBA" id="ARBA00023125"/>
    </source>
</evidence>
<dbReference type="EMBL" id="CP001778">
    <property type="protein sequence ID" value="ADD40047.1"/>
    <property type="molecule type" value="Genomic_DNA"/>
</dbReference>
<name>D3Q377_STANL</name>
<keyword evidence="2" id="KW-0238">DNA-binding</keyword>
<dbReference type="Gene3D" id="1.10.10.10">
    <property type="entry name" value="Winged helix-like DNA-binding domain superfamily/Winged helix DNA-binding domain"/>
    <property type="match status" value="1"/>
</dbReference>
<dbReference type="HOGENOM" id="CLU_078241_0_0_11"/>
<dbReference type="PROSITE" id="PS50949">
    <property type="entry name" value="HTH_GNTR"/>
    <property type="match status" value="1"/>
</dbReference>
<dbReference type="KEGG" id="sna:Snas_0329"/>
<evidence type="ECO:0000313" key="5">
    <source>
        <dbReference type="EMBL" id="ADD40047.1"/>
    </source>
</evidence>
<feature type="domain" description="HTH gntR-type" evidence="4">
    <location>
        <begin position="17"/>
        <end position="85"/>
    </location>
</feature>
<keyword evidence="1" id="KW-0805">Transcription regulation</keyword>
<dbReference type="RefSeq" id="WP_013015618.1">
    <property type="nucleotide sequence ID" value="NC_013947.1"/>
</dbReference>
<evidence type="ECO:0000256" key="3">
    <source>
        <dbReference type="ARBA" id="ARBA00023163"/>
    </source>
</evidence>
<evidence type="ECO:0000313" key="6">
    <source>
        <dbReference type="Proteomes" id="UP000000844"/>
    </source>
</evidence>
<keyword evidence="6" id="KW-1185">Reference proteome</keyword>
<organism evidence="5 6">
    <name type="scientific">Stackebrandtia nassauensis (strain DSM 44728 / CIP 108903 / NRRL B-16338 / NBRC 102104 / LLR-40K-21)</name>
    <dbReference type="NCBI Taxonomy" id="446470"/>
    <lineage>
        <taxon>Bacteria</taxon>
        <taxon>Bacillati</taxon>
        <taxon>Actinomycetota</taxon>
        <taxon>Actinomycetes</taxon>
        <taxon>Glycomycetales</taxon>
        <taxon>Glycomycetaceae</taxon>
        <taxon>Stackebrandtia</taxon>
    </lineage>
</organism>
<dbReference type="PANTHER" id="PTHR44846:SF17">
    <property type="entry name" value="GNTR-FAMILY TRANSCRIPTIONAL REGULATOR"/>
    <property type="match status" value="1"/>
</dbReference>
<dbReference type="AlphaFoldDB" id="D3Q377"/>
<accession>D3Q377</accession>
<protein>
    <submittedName>
        <fullName evidence="5">Transcriptional regulator, GntR family</fullName>
    </submittedName>
</protein>
<dbReference type="SUPFAM" id="SSF46785">
    <property type="entry name" value="Winged helix' DNA-binding domain"/>
    <property type="match status" value="1"/>
</dbReference>
<dbReference type="SMART" id="SM00345">
    <property type="entry name" value="HTH_GNTR"/>
    <property type="match status" value="1"/>
</dbReference>
<evidence type="ECO:0000256" key="1">
    <source>
        <dbReference type="ARBA" id="ARBA00023015"/>
    </source>
</evidence>
<proteinExistence type="predicted"/>
<dbReference type="Proteomes" id="UP000000844">
    <property type="component" value="Chromosome"/>
</dbReference>
<dbReference type="GO" id="GO:0045892">
    <property type="term" value="P:negative regulation of DNA-templated transcription"/>
    <property type="evidence" value="ECO:0007669"/>
    <property type="project" value="TreeGrafter"/>
</dbReference>
<dbReference type="eggNOG" id="COG2188">
    <property type="taxonomic scope" value="Bacteria"/>
</dbReference>
<keyword evidence="3" id="KW-0804">Transcription</keyword>
<dbReference type="InterPro" id="IPR036390">
    <property type="entry name" value="WH_DNA-bd_sf"/>
</dbReference>
<dbReference type="OrthoDB" id="7363114at2"/>
<evidence type="ECO:0000259" key="4">
    <source>
        <dbReference type="PROSITE" id="PS50949"/>
    </source>
</evidence>
<dbReference type="InterPro" id="IPR050679">
    <property type="entry name" value="Bact_HTH_transcr_reg"/>
</dbReference>
<sequence>MPDAGEFRGERDPESPLPPKVQIANQLRAAILTGVFQPGDKLPSQPELSRMYKTSRQTAKNGLEILAAERIIVMGQGSNARVRAITQRSVELRPHVEAAFEQGHVVIDFAGFSSETLRGVLSEPLDKIRVGRFTPESITVRILITDVSKPIALPVPAETGTDDPDVRARSARITGRAVDGIVDQIHELGDLGLVKTASAEVRVHDLGPMFKLYLISRQEAFFGFYPVVEHTVPIKREPTPIYDLMGKDVPLFHYAVSDDDATHGAQFVEAAQTWFDSVWTTIARERESE</sequence>
<dbReference type="GO" id="GO:0003700">
    <property type="term" value="F:DNA-binding transcription factor activity"/>
    <property type="evidence" value="ECO:0007669"/>
    <property type="project" value="InterPro"/>
</dbReference>
<dbReference type="InterPro" id="IPR036388">
    <property type="entry name" value="WH-like_DNA-bd_sf"/>
</dbReference>
<gene>
    <name evidence="5" type="ordered locus">Snas_0329</name>
</gene>
<dbReference type="STRING" id="446470.Snas_0329"/>
<dbReference type="Pfam" id="PF00392">
    <property type="entry name" value="GntR"/>
    <property type="match status" value="1"/>
</dbReference>
<dbReference type="InterPro" id="IPR000524">
    <property type="entry name" value="Tscrpt_reg_HTH_GntR"/>
</dbReference>
<dbReference type="GO" id="GO:0003677">
    <property type="term" value="F:DNA binding"/>
    <property type="evidence" value="ECO:0007669"/>
    <property type="project" value="UniProtKB-KW"/>
</dbReference>
<reference evidence="5 6" key="1">
    <citation type="journal article" date="2009" name="Stand. Genomic Sci.">
        <title>Complete genome sequence of Stackebrandtia nassauensis type strain (LLR-40K-21).</title>
        <authorList>
            <person name="Munk C."/>
            <person name="Lapidus A."/>
            <person name="Copeland A."/>
            <person name="Jando M."/>
            <person name="Mayilraj S."/>
            <person name="Glavina Del Rio T."/>
            <person name="Nolan M."/>
            <person name="Chen F."/>
            <person name="Lucas S."/>
            <person name="Tice H."/>
            <person name="Cheng J.F."/>
            <person name="Han C."/>
            <person name="Detter J.C."/>
            <person name="Bruce D."/>
            <person name="Goodwin L."/>
            <person name="Chain P."/>
            <person name="Pitluck S."/>
            <person name="Goker M."/>
            <person name="Ovchinikova G."/>
            <person name="Pati A."/>
            <person name="Ivanova N."/>
            <person name="Mavromatis K."/>
            <person name="Chen A."/>
            <person name="Palaniappan K."/>
            <person name="Land M."/>
            <person name="Hauser L."/>
            <person name="Chang Y.J."/>
            <person name="Jeffries C.D."/>
            <person name="Bristow J."/>
            <person name="Eisen J.A."/>
            <person name="Markowitz V."/>
            <person name="Hugenholtz P."/>
            <person name="Kyrpides N.C."/>
            <person name="Klenk H.P."/>
        </authorList>
    </citation>
    <scope>NUCLEOTIDE SEQUENCE [LARGE SCALE GENOMIC DNA]</scope>
    <source>
        <strain evidence="6">DSM 44728 / CIP 108903 / NRRL B-16338 / NBRC 102104 / LLR-40K-21</strain>
    </source>
</reference>
<dbReference type="CDD" id="cd07377">
    <property type="entry name" value="WHTH_GntR"/>
    <property type="match status" value="1"/>
</dbReference>